<dbReference type="InterPro" id="IPR008152">
    <property type="entry name" value="Clathrin_a/b/g-adaptin_app_Ig"/>
</dbReference>
<dbReference type="SUPFAM" id="SSF49348">
    <property type="entry name" value="Clathrin adaptor appendage domain"/>
    <property type="match status" value="1"/>
</dbReference>
<evidence type="ECO:0000259" key="10">
    <source>
        <dbReference type="PROSITE" id="PS50180"/>
    </source>
</evidence>
<sequence>MSIKLRELIRAVRACKTAQEERAVIAKECALIRTAFKENAMLVRHRNVAKLLFIHMLGYPSHFGQMECLKLIASPNFPEKRIAGYLALMLLLDERTEVLTLVTNSLKNDLQHRASQYVVGLALTSVGNLATADMGRVLAADVALQLGSSNPYVRKKAALALIRIMKRIPEVAEDYIDRIIGLIKDRSHGVLITAVQLISDVLVLQPKLSKKFHRTVPSLVKMLRNLLNLGYSPEHDIAGIADPFLQVKLLQLLAMLGKNDDEASEAMNDVLAQVATNTETNRNAGNAILYECVKAIMAIQSESGLKVLAVNILGRFLLNRDNNIRYVALNSLTKVVNEDVAAVQRHRATILECLKDPDVSIRQRALELTYQLVNSNNVKELVREMLNYLVVAAPEHRALLCGRVSNVVERFAPSSKWQVETLIAMLSIAGNHCDDSIACMTVSHVTESPLLHSFATHKLFRLLRDELPRVQIALMHVAVWCIGEYGDHLLHSCELDRDSLDIFQAVTVADILGILETVLKSHLATVLTKSYTLTALMKLSNRLSVGQTEFISLMKSQFNSSLSLELHQRSCEYVSMLNPRWAEVCDHTLTRMPPLDDATLGEQHDHSASIYGAPNAAQRQPRKHHDPESERSFPVKDLLDLDGIFDSVVQPEKHIMNQMATSTAGCSKAADVDLLTDIFTTKTPIAPISGDPALIIDNAVMTEEKTLPSQSQRASTQVKAFEKDGLTIIMDLVDDPLDTKTSVICKFFNYTHNNFERFVFQAAVPKYVNMEMKPATAGSVSANSRGDVSQIVKLKNTSPSKPLMMRLKIQYNVGGRQIVEQAQVSSFPAGF</sequence>
<evidence type="ECO:0000256" key="3">
    <source>
        <dbReference type="ARBA" id="ARBA00006613"/>
    </source>
</evidence>
<dbReference type="Proteomes" id="UP000002729">
    <property type="component" value="Unassembled WGS sequence"/>
</dbReference>
<dbReference type="InterPro" id="IPR011989">
    <property type="entry name" value="ARM-like"/>
</dbReference>
<proteinExistence type="inferred from homology"/>
<dbReference type="InterPro" id="IPR016024">
    <property type="entry name" value="ARM-type_fold"/>
</dbReference>
<comment type="similarity">
    <text evidence="3 9">Belongs to the adaptor complexes large subunit family.</text>
</comment>
<dbReference type="eggNOG" id="KOG1062">
    <property type="taxonomic scope" value="Eukaryota"/>
</dbReference>
<dbReference type="OMA" id="AICAMRI"/>
<dbReference type="SUPFAM" id="SSF48371">
    <property type="entry name" value="ARM repeat"/>
    <property type="match status" value="1"/>
</dbReference>
<dbReference type="KEGG" id="aaf:AURANDRAFT_38872"/>
<dbReference type="SMART" id="SM00809">
    <property type="entry name" value="Alpha_adaptinC2"/>
    <property type="match status" value="1"/>
</dbReference>
<dbReference type="AlphaFoldDB" id="F0YJH9"/>
<dbReference type="InterPro" id="IPR017107">
    <property type="entry name" value="AP1_complex_gsu"/>
</dbReference>
<dbReference type="InterPro" id="IPR050840">
    <property type="entry name" value="Adaptor_Complx_Large_Subunit"/>
</dbReference>
<dbReference type="GO" id="GO:0006886">
    <property type="term" value="P:intracellular protein transport"/>
    <property type="evidence" value="ECO:0007669"/>
    <property type="project" value="UniProtKB-UniRule"/>
</dbReference>
<keyword evidence="6 9" id="KW-0333">Golgi apparatus</keyword>
<keyword evidence="4 9" id="KW-0813">Transport</keyword>
<comment type="subcellular location">
    <subcellularLocation>
        <location evidence="1">Cytoplasmic vesicle membrane</location>
    </subcellularLocation>
    <subcellularLocation>
        <location evidence="2">Golgi apparatus</location>
    </subcellularLocation>
</comment>
<dbReference type="InterPro" id="IPR002553">
    <property type="entry name" value="Clathrin/coatomer_adapt-like_N"/>
</dbReference>
<dbReference type="PIRSF" id="PIRSF037094">
    <property type="entry name" value="AP1_complex_gamma"/>
    <property type="match status" value="1"/>
</dbReference>
<organism evidence="12">
    <name type="scientific">Aureococcus anophagefferens</name>
    <name type="common">Harmful bloom alga</name>
    <dbReference type="NCBI Taxonomy" id="44056"/>
    <lineage>
        <taxon>Eukaryota</taxon>
        <taxon>Sar</taxon>
        <taxon>Stramenopiles</taxon>
        <taxon>Ochrophyta</taxon>
        <taxon>Pelagophyceae</taxon>
        <taxon>Pelagomonadales</taxon>
        <taxon>Pelagomonadaceae</taxon>
        <taxon>Aureococcus</taxon>
    </lineage>
</organism>
<evidence type="ECO:0000256" key="4">
    <source>
        <dbReference type="ARBA" id="ARBA00022448"/>
    </source>
</evidence>
<gene>
    <name evidence="11" type="ORF">AURANDRAFT_38872</name>
</gene>
<keyword evidence="5 9" id="KW-0653">Protein transport</keyword>
<dbReference type="GeneID" id="20221913"/>
<accession>F0YJH9</accession>
<dbReference type="InParanoid" id="F0YJH9"/>
<evidence type="ECO:0000256" key="8">
    <source>
        <dbReference type="ARBA" id="ARBA00023329"/>
    </source>
</evidence>
<dbReference type="InterPro" id="IPR013041">
    <property type="entry name" value="Clathrin_app_Ig-like_sf"/>
</dbReference>
<dbReference type="Gene3D" id="2.60.40.1230">
    <property type="match status" value="1"/>
</dbReference>
<evidence type="ECO:0000313" key="11">
    <source>
        <dbReference type="EMBL" id="EGB04737.1"/>
    </source>
</evidence>
<dbReference type="InterPro" id="IPR008153">
    <property type="entry name" value="GAE_dom"/>
</dbReference>
<keyword evidence="12" id="KW-1185">Reference proteome</keyword>
<dbReference type="EMBL" id="GL833148">
    <property type="protein sequence ID" value="EGB04737.1"/>
    <property type="molecule type" value="Genomic_DNA"/>
</dbReference>
<dbReference type="RefSeq" id="XP_009040650.1">
    <property type="nucleotide sequence ID" value="XM_009042402.1"/>
</dbReference>
<evidence type="ECO:0000256" key="2">
    <source>
        <dbReference type="ARBA" id="ARBA00004555"/>
    </source>
</evidence>
<evidence type="ECO:0000256" key="1">
    <source>
        <dbReference type="ARBA" id="ARBA00004156"/>
    </source>
</evidence>
<name>F0YJH9_AURAN</name>
<dbReference type="PANTHER" id="PTHR22780">
    <property type="entry name" value="ADAPTIN, ALPHA/GAMMA/EPSILON"/>
    <property type="match status" value="1"/>
</dbReference>
<evidence type="ECO:0000256" key="6">
    <source>
        <dbReference type="ARBA" id="ARBA00023034"/>
    </source>
</evidence>
<dbReference type="GO" id="GO:0030121">
    <property type="term" value="C:AP-1 adaptor complex"/>
    <property type="evidence" value="ECO:0007669"/>
    <property type="project" value="InterPro"/>
</dbReference>
<evidence type="ECO:0000256" key="5">
    <source>
        <dbReference type="ARBA" id="ARBA00022927"/>
    </source>
</evidence>
<evidence type="ECO:0000256" key="9">
    <source>
        <dbReference type="PIRNR" id="PIRNR037094"/>
    </source>
</evidence>
<protein>
    <recommendedName>
        <fullName evidence="9">AP-1 complex subunit gamma</fullName>
    </recommendedName>
</protein>
<keyword evidence="8 9" id="KW-0968">Cytoplasmic vesicle</keyword>
<feature type="domain" description="GAE" evidence="10">
    <location>
        <begin position="713"/>
        <end position="828"/>
    </location>
</feature>
<reference evidence="11 12" key="1">
    <citation type="journal article" date="2011" name="Proc. Natl. Acad. Sci. U.S.A.">
        <title>Niche of harmful alga Aureococcus anophagefferens revealed through ecogenomics.</title>
        <authorList>
            <person name="Gobler C.J."/>
            <person name="Berry D.L."/>
            <person name="Dyhrman S.T."/>
            <person name="Wilhelm S.W."/>
            <person name="Salamov A."/>
            <person name="Lobanov A.V."/>
            <person name="Zhang Y."/>
            <person name="Collier J.L."/>
            <person name="Wurch L.L."/>
            <person name="Kustka A.B."/>
            <person name="Dill B.D."/>
            <person name="Shah M."/>
            <person name="VerBerkmoes N.C."/>
            <person name="Kuo A."/>
            <person name="Terry A."/>
            <person name="Pangilinan J."/>
            <person name="Lindquist E.A."/>
            <person name="Lucas S."/>
            <person name="Paulsen I.T."/>
            <person name="Hattenrath-Lehmann T.K."/>
            <person name="Talmage S.C."/>
            <person name="Walker E.A."/>
            <person name="Koch F."/>
            <person name="Burson A.M."/>
            <person name="Marcoval M.A."/>
            <person name="Tang Y.Z."/>
            <person name="Lecleir G.R."/>
            <person name="Coyne K.J."/>
            <person name="Berg G.M."/>
            <person name="Bertrand E.M."/>
            <person name="Saito M.A."/>
            <person name="Gladyshev V.N."/>
            <person name="Grigoriev I.V."/>
        </authorList>
    </citation>
    <scope>NUCLEOTIDE SEQUENCE [LARGE SCALE GENOMIC DNA]</scope>
    <source>
        <strain evidence="12">CCMP 1984</strain>
    </source>
</reference>
<dbReference type="GO" id="GO:0016192">
    <property type="term" value="P:vesicle-mediated transport"/>
    <property type="evidence" value="ECO:0007669"/>
    <property type="project" value="InterPro"/>
</dbReference>
<dbReference type="Pfam" id="PF02883">
    <property type="entry name" value="Alpha_adaptinC2"/>
    <property type="match status" value="1"/>
</dbReference>
<dbReference type="FunCoup" id="F0YJH9">
    <property type="interactions" value="336"/>
</dbReference>
<dbReference type="Gene3D" id="1.25.10.10">
    <property type="entry name" value="Leucine-rich Repeat Variant"/>
    <property type="match status" value="1"/>
</dbReference>
<evidence type="ECO:0000256" key="7">
    <source>
        <dbReference type="ARBA" id="ARBA00023136"/>
    </source>
</evidence>
<dbReference type="Pfam" id="PF01602">
    <property type="entry name" value="Adaptin_N"/>
    <property type="match status" value="1"/>
</dbReference>
<keyword evidence="7 9" id="KW-0472">Membrane</keyword>
<evidence type="ECO:0000313" key="12">
    <source>
        <dbReference type="Proteomes" id="UP000002729"/>
    </source>
</evidence>
<dbReference type="PROSITE" id="PS50180">
    <property type="entry name" value="GAE"/>
    <property type="match status" value="1"/>
</dbReference>
<dbReference type="FunFam" id="1.25.10.10:FF:000030">
    <property type="entry name" value="AP-1 complex subunit gamma"/>
    <property type="match status" value="1"/>
</dbReference>
<dbReference type="OrthoDB" id="28053at2759"/>